<gene>
    <name evidence="1" type="ORF">HNP48_003224</name>
</gene>
<evidence type="ECO:0008006" key="3">
    <source>
        <dbReference type="Google" id="ProtNLM"/>
    </source>
</evidence>
<dbReference type="Proteomes" id="UP000575083">
    <property type="component" value="Unassembled WGS sequence"/>
</dbReference>
<dbReference type="RefSeq" id="WP_184858699.1">
    <property type="nucleotide sequence ID" value="NZ_JACHLK010000006.1"/>
</dbReference>
<evidence type="ECO:0000313" key="2">
    <source>
        <dbReference type="Proteomes" id="UP000575083"/>
    </source>
</evidence>
<name>A0A7X0UA02_9BURK</name>
<protein>
    <recommendedName>
        <fullName evidence="3">Delta-60 repeat domain-containing protein</fullName>
    </recommendedName>
</protein>
<proteinExistence type="predicted"/>
<evidence type="ECO:0000313" key="1">
    <source>
        <dbReference type="EMBL" id="MBB6560548.1"/>
    </source>
</evidence>
<dbReference type="EMBL" id="JACHLK010000006">
    <property type="protein sequence ID" value="MBB6560548.1"/>
    <property type="molecule type" value="Genomic_DNA"/>
</dbReference>
<organism evidence="1 2">
    <name type="scientific">Acidovorax soli</name>
    <dbReference type="NCBI Taxonomy" id="592050"/>
    <lineage>
        <taxon>Bacteria</taxon>
        <taxon>Pseudomonadati</taxon>
        <taxon>Pseudomonadota</taxon>
        <taxon>Betaproteobacteria</taxon>
        <taxon>Burkholderiales</taxon>
        <taxon>Comamonadaceae</taxon>
        <taxon>Acidovorax</taxon>
    </lineage>
</organism>
<dbReference type="AlphaFoldDB" id="A0A7X0UA02"/>
<comment type="caution">
    <text evidence="1">The sequence shown here is derived from an EMBL/GenBank/DDBJ whole genome shotgun (WGS) entry which is preliminary data.</text>
</comment>
<keyword evidence="2" id="KW-1185">Reference proteome</keyword>
<sequence>MDIGLTGDLSGQWAAARKRKHTMGRHLASAADNPNQTITVVAETALATGDYARLGAGGYVRRAADGVPLALQNSAVGVTALVPAAAAESSGAGAWGRTGLGNQGFRSVLALDSGHFAVVFSGNGSVNDTGVNLRIYGPMRVPVSPRVVVATAAGVGCTRLARAGTSGIAVAWTEGSVLKLAIHAAGTGALAAAETTVATLGAVDIASWNMATLAGGEVVLAYRKSGSNDLAFKRFDALGAAQGGEVTVESGASPTYLGVLPLAAGGFVLHYYRAATTAAYKFARFAANGSQQGGLATLATGPAYRSASPCERNAIELGNGNIAFVDPSSSTVAGVRLYDAGGNFLSAIVAAPDGGPNSVCICPRQFGGFWLAAGARMQEYDNAGNNVRQVVGTGNTPSMLFDRPGNGPLIALYLSTAEGFSVQLYGWAIDLSAVESALALGSSSTYSLSYAWTEALSNGMLASIVCPQSSSAQLHLSIPQAASILGIVQESAAPGTAARVATAGKFTSTQSFNGPAFDRRSATPPGTRGVAVGHMAILGGLSG</sequence>
<accession>A0A7X0UA02</accession>
<reference evidence="1 2" key="1">
    <citation type="submission" date="2020-08" db="EMBL/GenBank/DDBJ databases">
        <title>Functional genomics of gut bacteria from endangered species of beetles.</title>
        <authorList>
            <person name="Carlos-Shanley C."/>
        </authorList>
    </citation>
    <scope>NUCLEOTIDE SEQUENCE [LARGE SCALE GENOMIC DNA]</scope>
    <source>
        <strain evidence="1 2">S00198</strain>
    </source>
</reference>